<name>A0AAV0FJM2_9ASTE</name>
<reference evidence="1" key="1">
    <citation type="submission" date="2022-07" db="EMBL/GenBank/DDBJ databases">
        <authorList>
            <person name="Macas J."/>
            <person name="Novak P."/>
            <person name="Neumann P."/>
        </authorList>
    </citation>
    <scope>NUCLEOTIDE SEQUENCE</scope>
</reference>
<evidence type="ECO:0000313" key="2">
    <source>
        <dbReference type="Proteomes" id="UP001152523"/>
    </source>
</evidence>
<accession>A0AAV0FJM2</accession>
<gene>
    <name evidence="1" type="ORF">CEPIT_LOCUS34572</name>
</gene>
<dbReference type="EMBL" id="CAMAPF010000989">
    <property type="protein sequence ID" value="CAH9135512.1"/>
    <property type="molecule type" value="Genomic_DNA"/>
</dbReference>
<proteinExistence type="predicted"/>
<dbReference type="AlphaFoldDB" id="A0AAV0FJM2"/>
<comment type="caution">
    <text evidence="1">The sequence shown here is derived from an EMBL/GenBank/DDBJ whole genome shotgun (WGS) entry which is preliminary data.</text>
</comment>
<keyword evidence="2" id="KW-1185">Reference proteome</keyword>
<sequence>MSRILLLRHCSVKRFQLNLHLLSKQKACFARLPYSPSLLVAGITTKQRTSIVHFLQQIGRVLLLGRKLLQENGAFSLNSQSIHNNWVEQVLGGNGSQLHWRTSPTNSLKFQG</sequence>
<evidence type="ECO:0000313" key="1">
    <source>
        <dbReference type="EMBL" id="CAH9135512.1"/>
    </source>
</evidence>
<organism evidence="1 2">
    <name type="scientific">Cuscuta epithymum</name>
    <dbReference type="NCBI Taxonomy" id="186058"/>
    <lineage>
        <taxon>Eukaryota</taxon>
        <taxon>Viridiplantae</taxon>
        <taxon>Streptophyta</taxon>
        <taxon>Embryophyta</taxon>
        <taxon>Tracheophyta</taxon>
        <taxon>Spermatophyta</taxon>
        <taxon>Magnoliopsida</taxon>
        <taxon>eudicotyledons</taxon>
        <taxon>Gunneridae</taxon>
        <taxon>Pentapetalae</taxon>
        <taxon>asterids</taxon>
        <taxon>lamiids</taxon>
        <taxon>Solanales</taxon>
        <taxon>Convolvulaceae</taxon>
        <taxon>Cuscuteae</taxon>
        <taxon>Cuscuta</taxon>
        <taxon>Cuscuta subgen. Cuscuta</taxon>
    </lineage>
</organism>
<dbReference type="Proteomes" id="UP001152523">
    <property type="component" value="Unassembled WGS sequence"/>
</dbReference>
<protein>
    <submittedName>
        <fullName evidence="1">Uncharacterized protein</fullName>
    </submittedName>
</protein>